<keyword evidence="7" id="KW-0645">Protease</keyword>
<evidence type="ECO:0000256" key="10">
    <source>
        <dbReference type="ARBA" id="ARBA00022833"/>
    </source>
</evidence>
<evidence type="ECO:0000256" key="13">
    <source>
        <dbReference type="ARBA" id="ARBA00031533"/>
    </source>
</evidence>
<dbReference type="InterPro" id="IPR045357">
    <property type="entry name" value="Aminopeptidase_N-like_N"/>
</dbReference>
<evidence type="ECO:0000256" key="2">
    <source>
        <dbReference type="ARBA" id="ARBA00004496"/>
    </source>
</evidence>
<sequence>MTGIEGRTVAAATRYFPERGDPGYHVRHYDLALEHRLGPNRLSGTARLTAVAAEPLDRVELDLGPFQVGQVLVDGERARFAHRDEKLRVTPPRWLPEGRTFTVEVRYAGNPRPVPSHWGGLGWDQLDDGVIVASQPIGASSWFPCNDRPCDKASYDIAVTTASPYTVVCNGTPVSTRRGGSRTTWVYRQEEPTAAYLASVQIGRYQLAALPGEVPQRLAAPAALHSRARHDLGRQEQMMRVFRELFGPFPFASYTVVVTEDELEIPVEAQAMSIFGANHMDGRRGSERLVAHELAHQWFGNSLTLRHWRDIWLHEGFATYAEWLWSEASGGEPAEAHARRWHARLADRPGGFVLADPGARRLFDDRVYKRGALTLHALRRVLGGPAFTSLLRVWTDAYRHGVVTTGMFTELAGHYTPEPLDAFFESWLYTETLPPL</sequence>
<evidence type="ECO:0000256" key="9">
    <source>
        <dbReference type="ARBA" id="ARBA00022801"/>
    </source>
</evidence>
<dbReference type="GO" id="GO:0008270">
    <property type="term" value="F:zinc ion binding"/>
    <property type="evidence" value="ECO:0007669"/>
    <property type="project" value="InterPro"/>
</dbReference>
<evidence type="ECO:0000256" key="5">
    <source>
        <dbReference type="ARBA" id="ARBA00015611"/>
    </source>
</evidence>
<keyword evidence="10 15" id="KW-0862">Zinc</keyword>
<evidence type="ECO:0000313" key="18">
    <source>
        <dbReference type="EMBL" id="RCG27049.1"/>
    </source>
</evidence>
<feature type="active site" description="Proton donor" evidence="14">
    <location>
        <position position="368"/>
    </location>
</feature>
<dbReference type="PANTHER" id="PTHR45726">
    <property type="entry name" value="LEUKOTRIENE A-4 HYDROLASE"/>
    <property type="match status" value="1"/>
</dbReference>
<dbReference type="AlphaFoldDB" id="A0A367FAT3"/>
<dbReference type="InterPro" id="IPR034015">
    <property type="entry name" value="M1_LTA4H"/>
</dbReference>
<comment type="catalytic activity">
    <reaction evidence="1">
        <text>Release of an N-terminal amino acid, Xaa-|-Yaa- from a peptide, amide or arylamide. Xaa is preferably Ala, but may be most amino acids including Pro (slow action). When a terminal hydrophobic residue is followed by a prolyl residue, the two may be released as an intact Xaa-Pro dipeptide.</text>
        <dbReference type="EC" id="3.4.11.2"/>
    </reaction>
</comment>
<accession>A0A367FAT3</accession>
<dbReference type="Gene3D" id="1.10.390.10">
    <property type="entry name" value="Neutral Protease Domain 2"/>
    <property type="match status" value="1"/>
</dbReference>
<evidence type="ECO:0000256" key="14">
    <source>
        <dbReference type="PIRSR" id="PIRSR634015-1"/>
    </source>
</evidence>
<feature type="binding site" evidence="15">
    <location>
        <position position="292"/>
    </location>
    <ligand>
        <name>Zn(2+)</name>
        <dbReference type="ChEBI" id="CHEBI:29105"/>
        <note>catalytic</note>
    </ligand>
</feature>
<dbReference type="Pfam" id="PF17900">
    <property type="entry name" value="Peptidase_M1_N"/>
    <property type="match status" value="1"/>
</dbReference>
<feature type="domain" description="Aminopeptidase N-like N-terminal" evidence="17">
    <location>
        <begin position="27"/>
        <end position="197"/>
    </location>
</feature>
<evidence type="ECO:0000256" key="4">
    <source>
        <dbReference type="ARBA" id="ARBA00012564"/>
    </source>
</evidence>
<reference evidence="18 19" key="1">
    <citation type="submission" date="2018-06" db="EMBL/GenBank/DDBJ databases">
        <title>Sphaerisporangium craniellae sp. nov., isolated from a marine sponge in the South China Sea.</title>
        <authorList>
            <person name="Li L."/>
        </authorList>
    </citation>
    <scope>NUCLEOTIDE SEQUENCE [LARGE SCALE GENOMIC DNA]</scope>
    <source>
        <strain evidence="18 19">CCTCC AA 208026</strain>
    </source>
</reference>
<evidence type="ECO:0000256" key="12">
    <source>
        <dbReference type="ARBA" id="ARBA00029811"/>
    </source>
</evidence>
<dbReference type="OrthoDB" id="100605at2"/>
<dbReference type="InterPro" id="IPR042097">
    <property type="entry name" value="Aminopeptidase_N-like_N_sf"/>
</dbReference>
<feature type="active site" description="Proton acceptor" evidence="14">
    <location>
        <position position="293"/>
    </location>
</feature>
<organism evidence="18 19">
    <name type="scientific">Sphaerisporangium album</name>
    <dbReference type="NCBI Taxonomy" id="509200"/>
    <lineage>
        <taxon>Bacteria</taxon>
        <taxon>Bacillati</taxon>
        <taxon>Actinomycetota</taxon>
        <taxon>Actinomycetes</taxon>
        <taxon>Streptosporangiales</taxon>
        <taxon>Streptosporangiaceae</taxon>
        <taxon>Sphaerisporangium</taxon>
    </lineage>
</organism>
<keyword evidence="8 15" id="KW-0479">Metal-binding</keyword>
<comment type="caution">
    <text evidence="18">The sequence shown here is derived from an EMBL/GenBank/DDBJ whole genome shotgun (WGS) entry which is preliminary data.</text>
</comment>
<keyword evidence="6" id="KW-0963">Cytoplasm</keyword>
<dbReference type="GO" id="GO:0006508">
    <property type="term" value="P:proteolysis"/>
    <property type="evidence" value="ECO:0007669"/>
    <property type="project" value="UniProtKB-KW"/>
</dbReference>
<evidence type="ECO:0000256" key="7">
    <source>
        <dbReference type="ARBA" id="ARBA00022670"/>
    </source>
</evidence>
<keyword evidence="9" id="KW-0378">Hydrolase</keyword>
<name>A0A367FAT3_9ACTN</name>
<evidence type="ECO:0000313" key="19">
    <source>
        <dbReference type="Proteomes" id="UP000253094"/>
    </source>
</evidence>
<dbReference type="EC" id="3.4.11.2" evidence="4"/>
<evidence type="ECO:0000256" key="11">
    <source>
        <dbReference type="ARBA" id="ARBA00023049"/>
    </source>
</evidence>
<keyword evidence="11" id="KW-0482">Metalloprotease</keyword>
<dbReference type="Pfam" id="PF01433">
    <property type="entry name" value="Peptidase_M1"/>
    <property type="match status" value="1"/>
</dbReference>
<dbReference type="CDD" id="cd09603">
    <property type="entry name" value="M1_APN_like"/>
    <property type="match status" value="1"/>
</dbReference>
<dbReference type="GO" id="GO:0008237">
    <property type="term" value="F:metallopeptidase activity"/>
    <property type="evidence" value="ECO:0007669"/>
    <property type="project" value="UniProtKB-KW"/>
</dbReference>
<comment type="subcellular location">
    <subcellularLocation>
        <location evidence="2">Cytoplasm</location>
    </subcellularLocation>
</comment>
<comment type="cofactor">
    <cofactor evidence="15">
        <name>Zn(2+)</name>
        <dbReference type="ChEBI" id="CHEBI:29105"/>
    </cofactor>
    <text evidence="15">Binds 1 zinc ion per subunit.</text>
</comment>
<dbReference type="SUPFAM" id="SSF55486">
    <property type="entry name" value="Metalloproteases ('zincins'), catalytic domain"/>
    <property type="match status" value="1"/>
</dbReference>
<dbReference type="InterPro" id="IPR001930">
    <property type="entry name" value="Peptidase_M1"/>
</dbReference>
<feature type="domain" description="Peptidase M1 membrane alanine aminopeptidase" evidence="16">
    <location>
        <begin position="277"/>
        <end position="427"/>
    </location>
</feature>
<dbReference type="SUPFAM" id="SSF63737">
    <property type="entry name" value="Leukotriene A4 hydrolase N-terminal domain"/>
    <property type="match status" value="1"/>
</dbReference>
<evidence type="ECO:0000259" key="16">
    <source>
        <dbReference type="Pfam" id="PF01433"/>
    </source>
</evidence>
<dbReference type="GO" id="GO:0005737">
    <property type="term" value="C:cytoplasm"/>
    <property type="evidence" value="ECO:0007669"/>
    <property type="project" value="UniProtKB-SubCell"/>
</dbReference>
<evidence type="ECO:0000256" key="3">
    <source>
        <dbReference type="ARBA" id="ARBA00010136"/>
    </source>
</evidence>
<evidence type="ECO:0000256" key="15">
    <source>
        <dbReference type="PIRSR" id="PIRSR634015-3"/>
    </source>
</evidence>
<feature type="binding site" evidence="15">
    <location>
        <position position="296"/>
    </location>
    <ligand>
        <name>Zn(2+)</name>
        <dbReference type="ChEBI" id="CHEBI:29105"/>
        <note>catalytic</note>
    </ligand>
</feature>
<keyword evidence="19" id="KW-1185">Reference proteome</keyword>
<dbReference type="EMBL" id="QOIL01000017">
    <property type="protein sequence ID" value="RCG27049.1"/>
    <property type="molecule type" value="Genomic_DNA"/>
</dbReference>
<dbReference type="GO" id="GO:0016285">
    <property type="term" value="F:alanyl aminopeptidase activity"/>
    <property type="evidence" value="ECO:0007669"/>
    <property type="project" value="UniProtKB-EC"/>
</dbReference>
<evidence type="ECO:0000256" key="8">
    <source>
        <dbReference type="ARBA" id="ARBA00022723"/>
    </source>
</evidence>
<dbReference type="InterPro" id="IPR027268">
    <property type="entry name" value="Peptidase_M4/M1_CTD_sf"/>
</dbReference>
<evidence type="ECO:0000259" key="17">
    <source>
        <dbReference type="Pfam" id="PF17900"/>
    </source>
</evidence>
<comment type="similarity">
    <text evidence="3">Belongs to the peptidase M1 family.</text>
</comment>
<dbReference type="Gene3D" id="2.60.40.1730">
    <property type="entry name" value="tricorn interacting facor f3 domain"/>
    <property type="match status" value="1"/>
</dbReference>
<feature type="binding site" evidence="15">
    <location>
        <position position="315"/>
    </location>
    <ligand>
        <name>Zn(2+)</name>
        <dbReference type="ChEBI" id="CHEBI:29105"/>
        <note>catalytic</note>
    </ligand>
</feature>
<dbReference type="PANTHER" id="PTHR45726:SF3">
    <property type="entry name" value="LEUKOTRIENE A-4 HYDROLASE"/>
    <property type="match status" value="1"/>
</dbReference>
<proteinExistence type="inferred from homology"/>
<dbReference type="InterPro" id="IPR014782">
    <property type="entry name" value="Peptidase_M1_dom"/>
</dbReference>
<dbReference type="PRINTS" id="PR00756">
    <property type="entry name" value="ALADIPTASE"/>
</dbReference>
<evidence type="ECO:0000256" key="6">
    <source>
        <dbReference type="ARBA" id="ARBA00022490"/>
    </source>
</evidence>
<evidence type="ECO:0000256" key="1">
    <source>
        <dbReference type="ARBA" id="ARBA00000098"/>
    </source>
</evidence>
<dbReference type="Proteomes" id="UP000253094">
    <property type="component" value="Unassembled WGS sequence"/>
</dbReference>
<gene>
    <name evidence="18" type="ORF">DQ384_27685</name>
</gene>
<protein>
    <recommendedName>
        <fullName evidence="5">Aminopeptidase N</fullName>
        <ecNumber evidence="4">3.4.11.2</ecNumber>
    </recommendedName>
    <alternativeName>
        <fullName evidence="12">Alanine aminopeptidase</fullName>
    </alternativeName>
    <alternativeName>
        <fullName evidence="13">Lysyl aminopeptidase</fullName>
    </alternativeName>
</protein>